<evidence type="ECO:0000256" key="1">
    <source>
        <dbReference type="ARBA" id="ARBA00022485"/>
    </source>
</evidence>
<evidence type="ECO:0000256" key="4">
    <source>
        <dbReference type="ARBA" id="ARBA00022801"/>
    </source>
</evidence>
<feature type="domain" description="Uracil-DNA glycosylase-like" evidence="9">
    <location>
        <begin position="159"/>
        <end position="308"/>
    </location>
</feature>
<evidence type="ECO:0000256" key="7">
    <source>
        <dbReference type="ARBA" id="ARBA00023204"/>
    </source>
</evidence>
<dbReference type="InterPro" id="IPR036895">
    <property type="entry name" value="Uracil-DNA_glycosylase-like_sf"/>
</dbReference>
<dbReference type="Gene3D" id="3.40.470.10">
    <property type="entry name" value="Uracil-DNA glycosylase-like domain"/>
    <property type="match status" value="1"/>
</dbReference>
<dbReference type="AlphaFoldDB" id="A0A4Y9SE01"/>
<feature type="region of interest" description="Disordered" evidence="8">
    <location>
        <begin position="1"/>
        <end position="123"/>
    </location>
</feature>
<dbReference type="SUPFAM" id="SSF52141">
    <property type="entry name" value="Uracil-DNA glycosylase-like"/>
    <property type="match status" value="1"/>
</dbReference>
<dbReference type="GO" id="GO:0046872">
    <property type="term" value="F:metal ion binding"/>
    <property type="evidence" value="ECO:0007669"/>
    <property type="project" value="UniProtKB-KW"/>
</dbReference>
<keyword evidence="6" id="KW-0411">Iron-sulfur</keyword>
<dbReference type="EMBL" id="SPVG01000191">
    <property type="protein sequence ID" value="TFW18047.1"/>
    <property type="molecule type" value="Genomic_DNA"/>
</dbReference>
<gene>
    <name evidence="10" type="ORF">E4L98_19500</name>
</gene>
<dbReference type="GO" id="GO:0006281">
    <property type="term" value="P:DNA repair"/>
    <property type="evidence" value="ECO:0007669"/>
    <property type="project" value="UniProtKB-KW"/>
</dbReference>
<feature type="compositionally biased region" description="Polar residues" evidence="8">
    <location>
        <begin position="38"/>
        <end position="64"/>
    </location>
</feature>
<dbReference type="Pfam" id="PF03167">
    <property type="entry name" value="UDG"/>
    <property type="match status" value="1"/>
</dbReference>
<name>A0A4Y9SE01_9BURK</name>
<evidence type="ECO:0000313" key="10">
    <source>
        <dbReference type="EMBL" id="TFW18047.1"/>
    </source>
</evidence>
<dbReference type="PANTHER" id="PTHR33693:SF1">
    <property type="entry name" value="TYPE-4 URACIL-DNA GLYCOSYLASE"/>
    <property type="match status" value="1"/>
</dbReference>
<dbReference type="SMART" id="SM00986">
    <property type="entry name" value="UDG"/>
    <property type="match status" value="1"/>
</dbReference>
<keyword evidence="7" id="KW-0234">DNA repair</keyword>
<keyword evidence="2" id="KW-0479">Metal-binding</keyword>
<evidence type="ECO:0000259" key="9">
    <source>
        <dbReference type="SMART" id="SM00986"/>
    </source>
</evidence>
<dbReference type="PANTHER" id="PTHR33693">
    <property type="entry name" value="TYPE-5 URACIL-DNA GLYCOSYLASE"/>
    <property type="match status" value="1"/>
</dbReference>
<sequence>MPPEPAPRPAQRPFTAAAAAATVTPVAQPRPSAPALSSVPSMAQPVSQQPSAPRTPASPEQESTAWFDEAPMPVVSTRPPLKTAAPNMNQPARPQPPAARTPAPVEEESTAWFDDAPAPARPAPVSDEAIAVMDWDALKTAVATCTRCALCETRRNAVNGRGAHNAKWIAIGAAPSRLDEKDNQTVAGEAGQLLHNMLKAVELKPEDDVYITSLVKCRPSTPDGADRAPTVDELSACRPYLERELVLTGAAMAMTFGQHAARGLMLGPAARGKVMRYGEAQLPVVATYHPDDLLRKPEDKAKAWADLCLAKAAGHG</sequence>
<dbReference type="CDD" id="cd10030">
    <property type="entry name" value="UDG-F4_TTUDGA_SPO1dp_like"/>
    <property type="match status" value="1"/>
</dbReference>
<keyword evidence="5" id="KW-0408">Iron</keyword>
<proteinExistence type="predicted"/>
<evidence type="ECO:0000256" key="8">
    <source>
        <dbReference type="SAM" id="MobiDB-lite"/>
    </source>
</evidence>
<evidence type="ECO:0000313" key="11">
    <source>
        <dbReference type="Proteomes" id="UP000297729"/>
    </source>
</evidence>
<keyword evidence="4" id="KW-0378">Hydrolase</keyword>
<feature type="compositionally biased region" description="Low complexity" evidence="8">
    <location>
        <begin position="11"/>
        <end position="30"/>
    </location>
</feature>
<dbReference type="GO" id="GO:0097506">
    <property type="term" value="F:deaminated base DNA N-glycosylase activity"/>
    <property type="evidence" value="ECO:0007669"/>
    <property type="project" value="UniProtKB-ARBA"/>
</dbReference>
<keyword evidence="3" id="KW-0227">DNA damage</keyword>
<evidence type="ECO:0000256" key="2">
    <source>
        <dbReference type="ARBA" id="ARBA00022723"/>
    </source>
</evidence>
<keyword evidence="11" id="KW-1185">Reference proteome</keyword>
<protein>
    <submittedName>
        <fullName evidence="10">Uracil-DNA glycosylase</fullName>
    </submittedName>
</protein>
<reference evidence="10 11" key="1">
    <citation type="submission" date="2019-03" db="EMBL/GenBank/DDBJ databases">
        <title>Draft Genome Sequence of Duganella callidus sp. nov., a Novel Duganella Species Isolated from Cultivated Soil.</title>
        <authorList>
            <person name="Raths R."/>
            <person name="Peta V."/>
            <person name="Bucking H."/>
        </authorList>
    </citation>
    <scope>NUCLEOTIDE SEQUENCE [LARGE SCALE GENOMIC DNA]</scope>
    <source>
        <strain evidence="10 11">DN04</strain>
    </source>
</reference>
<comment type="caution">
    <text evidence="10">The sequence shown here is derived from an EMBL/GenBank/DDBJ whole genome shotgun (WGS) entry which is preliminary data.</text>
</comment>
<keyword evidence="1" id="KW-0004">4Fe-4S</keyword>
<dbReference type="OrthoDB" id="5290748at2"/>
<feature type="compositionally biased region" description="Pro residues" evidence="8">
    <location>
        <begin position="1"/>
        <end position="10"/>
    </location>
</feature>
<evidence type="ECO:0000256" key="5">
    <source>
        <dbReference type="ARBA" id="ARBA00023004"/>
    </source>
</evidence>
<dbReference type="GO" id="GO:0051539">
    <property type="term" value="F:4 iron, 4 sulfur cluster binding"/>
    <property type="evidence" value="ECO:0007669"/>
    <property type="project" value="UniProtKB-KW"/>
</dbReference>
<accession>A0A4Y9SE01</accession>
<organism evidence="10 11">
    <name type="scientific">Duganella callida</name>
    <dbReference type="NCBI Taxonomy" id="2561932"/>
    <lineage>
        <taxon>Bacteria</taxon>
        <taxon>Pseudomonadati</taxon>
        <taxon>Pseudomonadota</taxon>
        <taxon>Betaproteobacteria</taxon>
        <taxon>Burkholderiales</taxon>
        <taxon>Oxalobacteraceae</taxon>
        <taxon>Telluria group</taxon>
        <taxon>Duganella</taxon>
    </lineage>
</organism>
<dbReference type="InterPro" id="IPR051536">
    <property type="entry name" value="UDG_Type-4/5"/>
</dbReference>
<dbReference type="InterPro" id="IPR005122">
    <property type="entry name" value="Uracil-DNA_glycosylase-like"/>
</dbReference>
<dbReference type="SMART" id="SM00987">
    <property type="entry name" value="UreE_C"/>
    <property type="match status" value="1"/>
</dbReference>
<evidence type="ECO:0000256" key="6">
    <source>
        <dbReference type="ARBA" id="ARBA00023014"/>
    </source>
</evidence>
<evidence type="ECO:0000256" key="3">
    <source>
        <dbReference type="ARBA" id="ARBA00022763"/>
    </source>
</evidence>
<dbReference type="Proteomes" id="UP000297729">
    <property type="component" value="Unassembled WGS sequence"/>
</dbReference>